<proteinExistence type="predicted"/>
<dbReference type="GeneID" id="31364738"/>
<reference evidence="1 2" key="1">
    <citation type="journal article" date="2011" name="Genome Res.">
        <title>Phylogeny-wide analysis of social amoeba genomes highlights ancient origins for complex intercellular communication.</title>
        <authorList>
            <person name="Heidel A.J."/>
            <person name="Lawal H.M."/>
            <person name="Felder M."/>
            <person name="Schilde C."/>
            <person name="Helps N.R."/>
            <person name="Tunggal B."/>
            <person name="Rivero F."/>
            <person name="John U."/>
            <person name="Schleicher M."/>
            <person name="Eichinger L."/>
            <person name="Platzer M."/>
            <person name="Noegel A.A."/>
            <person name="Schaap P."/>
            <person name="Gloeckner G."/>
        </authorList>
    </citation>
    <scope>NUCLEOTIDE SEQUENCE [LARGE SCALE GENOMIC DNA]</scope>
    <source>
        <strain evidence="2">ATCC 26659 / Pp 5 / PN500</strain>
    </source>
</reference>
<dbReference type="RefSeq" id="XP_020429893.1">
    <property type="nucleotide sequence ID" value="XM_020580060.1"/>
</dbReference>
<dbReference type="Proteomes" id="UP000001396">
    <property type="component" value="Unassembled WGS sequence"/>
</dbReference>
<evidence type="ECO:0000313" key="2">
    <source>
        <dbReference type="Proteomes" id="UP000001396"/>
    </source>
</evidence>
<dbReference type="OMA" id="CWSNDIH"/>
<sequence>MEDILSCFDSYNELEKQWITYRDKGTKLANTLEVIKDKLQQKQESLSTLESRYSKNSNSSSNNNNMILRLINYFKDIVDMYVSSLANKKTILDTLLSCNDRDQLITYVSAWQNDIHINRDTIETIQDMLTTHVSINI</sequence>
<keyword evidence="2" id="KW-1185">Reference proteome</keyword>
<dbReference type="AlphaFoldDB" id="D3BL31"/>
<accession>D3BL31</accession>
<protein>
    <submittedName>
        <fullName evidence="1">Uncharacterized protein</fullName>
    </submittedName>
</protein>
<comment type="caution">
    <text evidence="1">The sequence shown here is derived from an EMBL/GenBank/DDBJ whole genome shotgun (WGS) entry which is preliminary data.</text>
</comment>
<organism evidence="1 2">
    <name type="scientific">Heterostelium pallidum (strain ATCC 26659 / Pp 5 / PN500)</name>
    <name type="common">Cellular slime mold</name>
    <name type="synonym">Polysphondylium pallidum</name>
    <dbReference type="NCBI Taxonomy" id="670386"/>
    <lineage>
        <taxon>Eukaryota</taxon>
        <taxon>Amoebozoa</taxon>
        <taxon>Evosea</taxon>
        <taxon>Eumycetozoa</taxon>
        <taxon>Dictyostelia</taxon>
        <taxon>Acytosteliales</taxon>
        <taxon>Acytosteliaceae</taxon>
        <taxon>Heterostelium</taxon>
    </lineage>
</organism>
<dbReference type="EMBL" id="ADBJ01000039">
    <property type="protein sequence ID" value="EFA77765.1"/>
    <property type="molecule type" value="Genomic_DNA"/>
</dbReference>
<name>D3BL31_HETP5</name>
<dbReference type="InParanoid" id="D3BL31"/>
<gene>
    <name evidence="1" type="ORF">PPL_09263</name>
</gene>
<evidence type="ECO:0000313" key="1">
    <source>
        <dbReference type="EMBL" id="EFA77765.1"/>
    </source>
</evidence>